<sequence length="98" mass="9927">VKPVDAPHMAQGALPTSVDTPSAHDLGFEAGVYGALAMSTYVNGASTPVDSLLAAVVPGLTLATSSGLWKATDTNQVVHGAALNRPVGQHKPPTNLLD</sequence>
<name>A0AAD5D2D8_AMBAR</name>
<evidence type="ECO:0000256" key="1">
    <source>
        <dbReference type="SAM" id="MobiDB-lite"/>
    </source>
</evidence>
<accession>A0AAD5D2D8</accession>
<proteinExistence type="predicted"/>
<comment type="caution">
    <text evidence="2">The sequence shown here is derived from an EMBL/GenBank/DDBJ whole genome shotgun (WGS) entry which is preliminary data.</text>
</comment>
<reference evidence="2" key="1">
    <citation type="submission" date="2022-06" db="EMBL/GenBank/DDBJ databases">
        <title>Uncovering the hologenomic basis of an extraordinary plant invasion.</title>
        <authorList>
            <person name="Bieker V.C."/>
            <person name="Martin M.D."/>
            <person name="Gilbert T."/>
            <person name="Hodgins K."/>
            <person name="Battlay P."/>
            <person name="Petersen B."/>
            <person name="Wilson J."/>
        </authorList>
    </citation>
    <scope>NUCLEOTIDE SEQUENCE</scope>
    <source>
        <strain evidence="2">AA19_3_7</strain>
        <tissue evidence="2">Leaf</tissue>
    </source>
</reference>
<dbReference type="Proteomes" id="UP001206925">
    <property type="component" value="Unassembled WGS sequence"/>
</dbReference>
<feature type="region of interest" description="Disordered" evidence="1">
    <location>
        <begin position="1"/>
        <end position="21"/>
    </location>
</feature>
<gene>
    <name evidence="2" type="ORF">M8C21_000062</name>
</gene>
<dbReference type="EMBL" id="JAMZMK010005584">
    <property type="protein sequence ID" value="KAI7752903.1"/>
    <property type="molecule type" value="Genomic_DNA"/>
</dbReference>
<evidence type="ECO:0000313" key="2">
    <source>
        <dbReference type="EMBL" id="KAI7752903.1"/>
    </source>
</evidence>
<feature type="non-terminal residue" evidence="2">
    <location>
        <position position="1"/>
    </location>
</feature>
<organism evidence="2 3">
    <name type="scientific">Ambrosia artemisiifolia</name>
    <name type="common">Common ragweed</name>
    <dbReference type="NCBI Taxonomy" id="4212"/>
    <lineage>
        <taxon>Eukaryota</taxon>
        <taxon>Viridiplantae</taxon>
        <taxon>Streptophyta</taxon>
        <taxon>Embryophyta</taxon>
        <taxon>Tracheophyta</taxon>
        <taxon>Spermatophyta</taxon>
        <taxon>Magnoliopsida</taxon>
        <taxon>eudicotyledons</taxon>
        <taxon>Gunneridae</taxon>
        <taxon>Pentapetalae</taxon>
        <taxon>asterids</taxon>
        <taxon>campanulids</taxon>
        <taxon>Asterales</taxon>
        <taxon>Asteraceae</taxon>
        <taxon>Asteroideae</taxon>
        <taxon>Heliantheae alliance</taxon>
        <taxon>Heliantheae</taxon>
        <taxon>Ambrosia</taxon>
    </lineage>
</organism>
<evidence type="ECO:0000313" key="3">
    <source>
        <dbReference type="Proteomes" id="UP001206925"/>
    </source>
</evidence>
<keyword evidence="3" id="KW-1185">Reference proteome</keyword>
<dbReference type="AlphaFoldDB" id="A0AAD5D2D8"/>
<protein>
    <submittedName>
        <fullName evidence="2">Uncharacterized protein</fullName>
    </submittedName>
</protein>